<reference evidence="3" key="1">
    <citation type="journal article" date="2023" name="Mol. Phylogenet. Evol.">
        <title>Genome-scale phylogeny and comparative genomics of the fungal order Sordariales.</title>
        <authorList>
            <person name="Hensen N."/>
            <person name="Bonometti L."/>
            <person name="Westerberg I."/>
            <person name="Brannstrom I.O."/>
            <person name="Guillou S."/>
            <person name="Cros-Aarteil S."/>
            <person name="Calhoun S."/>
            <person name="Haridas S."/>
            <person name="Kuo A."/>
            <person name="Mondo S."/>
            <person name="Pangilinan J."/>
            <person name="Riley R."/>
            <person name="LaButti K."/>
            <person name="Andreopoulos B."/>
            <person name="Lipzen A."/>
            <person name="Chen C."/>
            <person name="Yan M."/>
            <person name="Daum C."/>
            <person name="Ng V."/>
            <person name="Clum A."/>
            <person name="Steindorff A."/>
            <person name="Ohm R.A."/>
            <person name="Martin F."/>
            <person name="Silar P."/>
            <person name="Natvig D.O."/>
            <person name="Lalanne C."/>
            <person name="Gautier V."/>
            <person name="Ament-Velasquez S.L."/>
            <person name="Kruys A."/>
            <person name="Hutchinson M.I."/>
            <person name="Powell A.J."/>
            <person name="Barry K."/>
            <person name="Miller A.N."/>
            <person name="Grigoriev I.V."/>
            <person name="Debuchy R."/>
            <person name="Gladieux P."/>
            <person name="Hiltunen Thoren M."/>
            <person name="Johannesson H."/>
        </authorList>
    </citation>
    <scope>NUCLEOTIDE SEQUENCE</scope>
    <source>
        <strain evidence="3">CBS 118394</strain>
    </source>
</reference>
<evidence type="ECO:0000259" key="2">
    <source>
        <dbReference type="Pfam" id="PF24883"/>
    </source>
</evidence>
<keyword evidence="1" id="KW-0677">Repeat</keyword>
<accession>A0AAE0IDC6</accession>
<organism evidence="3 4">
    <name type="scientific">Apodospora peruviana</name>
    <dbReference type="NCBI Taxonomy" id="516989"/>
    <lineage>
        <taxon>Eukaryota</taxon>
        <taxon>Fungi</taxon>
        <taxon>Dikarya</taxon>
        <taxon>Ascomycota</taxon>
        <taxon>Pezizomycotina</taxon>
        <taxon>Sordariomycetes</taxon>
        <taxon>Sordariomycetidae</taxon>
        <taxon>Sordariales</taxon>
        <taxon>Lasiosphaeriaceae</taxon>
        <taxon>Apodospora</taxon>
    </lineage>
</organism>
<evidence type="ECO:0000313" key="3">
    <source>
        <dbReference type="EMBL" id="KAK3322991.1"/>
    </source>
</evidence>
<gene>
    <name evidence="3" type="ORF">B0H66DRAFT_218057</name>
</gene>
<sequence>MDLWHLKCTLLVQILRGQIRPDPGHTGFFFVPTAFRGLYNKYRPSRRPKTEDLEAALMEILRISTSSYFVVDGLDEYPTQRQREFLAFLANILGNSVHILVTSRHEQISRARSQNSACPGFWSHFRWTPSTKTLEDTLNSYYKKASSTPG</sequence>
<feature type="domain" description="Nephrocystin 3-like N-terminal" evidence="2">
    <location>
        <begin position="42"/>
        <end position="104"/>
    </location>
</feature>
<dbReference type="AlphaFoldDB" id="A0AAE0IDC6"/>
<reference evidence="3" key="2">
    <citation type="submission" date="2023-06" db="EMBL/GenBank/DDBJ databases">
        <authorList>
            <consortium name="Lawrence Berkeley National Laboratory"/>
            <person name="Haridas S."/>
            <person name="Hensen N."/>
            <person name="Bonometti L."/>
            <person name="Westerberg I."/>
            <person name="Brannstrom I.O."/>
            <person name="Guillou S."/>
            <person name="Cros-Aarteil S."/>
            <person name="Calhoun S."/>
            <person name="Kuo A."/>
            <person name="Mondo S."/>
            <person name="Pangilinan J."/>
            <person name="Riley R."/>
            <person name="Labutti K."/>
            <person name="Andreopoulos B."/>
            <person name="Lipzen A."/>
            <person name="Chen C."/>
            <person name="Yanf M."/>
            <person name="Daum C."/>
            <person name="Ng V."/>
            <person name="Clum A."/>
            <person name="Steindorff A."/>
            <person name="Ohm R."/>
            <person name="Martin F."/>
            <person name="Silar P."/>
            <person name="Natvig D."/>
            <person name="Lalanne C."/>
            <person name="Gautier V."/>
            <person name="Ament-Velasquez S.L."/>
            <person name="Kruys A."/>
            <person name="Hutchinson M.I."/>
            <person name="Powell A.J."/>
            <person name="Barry K."/>
            <person name="Miller A.N."/>
            <person name="Grigoriev I.V."/>
            <person name="Debuchy R."/>
            <person name="Gladieux P."/>
            <person name="Thoren M.H."/>
            <person name="Johannesson H."/>
        </authorList>
    </citation>
    <scope>NUCLEOTIDE SEQUENCE</scope>
    <source>
        <strain evidence="3">CBS 118394</strain>
    </source>
</reference>
<evidence type="ECO:0000313" key="4">
    <source>
        <dbReference type="Proteomes" id="UP001283341"/>
    </source>
</evidence>
<dbReference type="Proteomes" id="UP001283341">
    <property type="component" value="Unassembled WGS sequence"/>
</dbReference>
<dbReference type="InterPro" id="IPR056884">
    <property type="entry name" value="NPHP3-like_N"/>
</dbReference>
<dbReference type="Pfam" id="PF24883">
    <property type="entry name" value="NPHP3_N"/>
    <property type="match status" value="1"/>
</dbReference>
<dbReference type="Gene3D" id="3.40.50.300">
    <property type="entry name" value="P-loop containing nucleotide triphosphate hydrolases"/>
    <property type="match status" value="1"/>
</dbReference>
<proteinExistence type="predicted"/>
<keyword evidence="4" id="KW-1185">Reference proteome</keyword>
<evidence type="ECO:0000256" key="1">
    <source>
        <dbReference type="ARBA" id="ARBA00022737"/>
    </source>
</evidence>
<dbReference type="EMBL" id="JAUEDM010000003">
    <property type="protein sequence ID" value="KAK3322991.1"/>
    <property type="molecule type" value="Genomic_DNA"/>
</dbReference>
<dbReference type="InterPro" id="IPR027417">
    <property type="entry name" value="P-loop_NTPase"/>
</dbReference>
<comment type="caution">
    <text evidence="3">The sequence shown here is derived from an EMBL/GenBank/DDBJ whole genome shotgun (WGS) entry which is preliminary data.</text>
</comment>
<name>A0AAE0IDC6_9PEZI</name>
<protein>
    <recommendedName>
        <fullName evidence="2">Nephrocystin 3-like N-terminal domain-containing protein</fullName>
    </recommendedName>
</protein>